<dbReference type="InterPro" id="IPR013360">
    <property type="entry name" value="Pilus_4_PilW"/>
</dbReference>
<evidence type="ECO:0000256" key="2">
    <source>
        <dbReference type="ARBA" id="ARBA00022803"/>
    </source>
</evidence>
<dbReference type="EMBL" id="BAABKY010000002">
    <property type="protein sequence ID" value="GAA5073139.1"/>
    <property type="molecule type" value="Genomic_DNA"/>
</dbReference>
<dbReference type="SMART" id="SM00028">
    <property type="entry name" value="TPR"/>
    <property type="match status" value="4"/>
</dbReference>
<dbReference type="SUPFAM" id="SSF48452">
    <property type="entry name" value="TPR-like"/>
    <property type="match status" value="1"/>
</dbReference>
<dbReference type="Pfam" id="PF13432">
    <property type="entry name" value="TPR_16"/>
    <property type="match status" value="1"/>
</dbReference>
<dbReference type="PROSITE" id="PS51257">
    <property type="entry name" value="PROKAR_LIPOPROTEIN"/>
    <property type="match status" value="1"/>
</dbReference>
<dbReference type="PROSITE" id="PS50005">
    <property type="entry name" value="TPR"/>
    <property type="match status" value="2"/>
</dbReference>
<proteinExistence type="predicted"/>
<dbReference type="Gene3D" id="1.25.40.10">
    <property type="entry name" value="Tetratricopeptide repeat domain"/>
    <property type="match status" value="1"/>
</dbReference>
<evidence type="ECO:0000256" key="1">
    <source>
        <dbReference type="ARBA" id="ARBA00022737"/>
    </source>
</evidence>
<reference evidence="5" key="1">
    <citation type="journal article" date="2019" name="Int. J. Syst. Evol. Microbiol.">
        <title>The Global Catalogue of Microorganisms (GCM) 10K type strain sequencing project: providing services to taxonomists for standard genome sequencing and annotation.</title>
        <authorList>
            <consortium name="The Broad Institute Genomics Platform"/>
            <consortium name="The Broad Institute Genome Sequencing Center for Infectious Disease"/>
            <person name="Wu L."/>
            <person name="Ma J."/>
        </authorList>
    </citation>
    <scope>NUCLEOTIDE SEQUENCE [LARGE SCALE GENOMIC DNA]</scope>
    <source>
        <strain evidence="5">JCM 19212</strain>
    </source>
</reference>
<organism evidence="4 5">
    <name type="scientific">Lysobacter panacisoli</name>
    <dbReference type="NCBI Taxonomy" id="1255263"/>
    <lineage>
        <taxon>Bacteria</taxon>
        <taxon>Pseudomonadati</taxon>
        <taxon>Pseudomonadota</taxon>
        <taxon>Gammaproteobacteria</taxon>
        <taxon>Lysobacterales</taxon>
        <taxon>Lysobacteraceae</taxon>
        <taxon>Lysobacter</taxon>
    </lineage>
</organism>
<feature type="repeat" description="TPR" evidence="3">
    <location>
        <begin position="62"/>
        <end position="95"/>
    </location>
</feature>
<dbReference type="InterPro" id="IPR019734">
    <property type="entry name" value="TPR_rpt"/>
</dbReference>
<sequence>MNVQRRPSSFAATTVLLVAVLTVGACSKMTFIRQDFSRQDYERTSPEVDVSGKGHNRNAAEASKHIQLAQVRMMGGDFASAESEAKKALRLDPKMADAHTVLAATAARRGAPAEAGQHYLRAAELEPGNGALMNNYGAWLCGQGRAAESLEWFDRAVAAPGYGTPAMALSNAGACAARAGQDVRAQRDLRKAVELDPNNAQALGGLAALEFKRGNAFEARAFSERRLAAAPADAAALQLASQIEEKLGDTAAAARYVQRMRAEFPQTRGSGMGDDGTR</sequence>
<protein>
    <submittedName>
        <fullName evidence="4">Type IV pilus biogenesis/stability protein PilW</fullName>
    </submittedName>
</protein>
<name>A0ABP9LAF9_9GAMM</name>
<feature type="repeat" description="TPR" evidence="3">
    <location>
        <begin position="166"/>
        <end position="199"/>
    </location>
</feature>
<evidence type="ECO:0000256" key="3">
    <source>
        <dbReference type="PROSITE-ProRule" id="PRU00339"/>
    </source>
</evidence>
<dbReference type="PANTHER" id="PTHR44858:SF1">
    <property type="entry name" value="UDP-N-ACETYLGLUCOSAMINE--PEPTIDE N-ACETYLGLUCOSAMINYLTRANSFERASE SPINDLY-RELATED"/>
    <property type="match status" value="1"/>
</dbReference>
<gene>
    <name evidence="4" type="primary">pilW</name>
    <name evidence="4" type="ORF">GCM10025759_13960</name>
</gene>
<dbReference type="InterPro" id="IPR011990">
    <property type="entry name" value="TPR-like_helical_dom_sf"/>
</dbReference>
<accession>A0ABP9LAF9</accession>
<dbReference type="InterPro" id="IPR050498">
    <property type="entry name" value="Ycf3"/>
</dbReference>
<comment type="caution">
    <text evidence="4">The sequence shown here is derived from an EMBL/GenBank/DDBJ whole genome shotgun (WGS) entry which is preliminary data.</text>
</comment>
<dbReference type="RefSeq" id="WP_158986657.1">
    <property type="nucleotide sequence ID" value="NZ_BAABKY010000002.1"/>
</dbReference>
<keyword evidence="2 3" id="KW-0802">TPR repeat</keyword>
<evidence type="ECO:0000313" key="5">
    <source>
        <dbReference type="Proteomes" id="UP001501083"/>
    </source>
</evidence>
<dbReference type="NCBIfam" id="TIGR02521">
    <property type="entry name" value="type_IV_pilW"/>
    <property type="match status" value="1"/>
</dbReference>
<keyword evidence="5" id="KW-1185">Reference proteome</keyword>
<dbReference type="Proteomes" id="UP001501083">
    <property type="component" value="Unassembled WGS sequence"/>
</dbReference>
<dbReference type="PANTHER" id="PTHR44858">
    <property type="entry name" value="TETRATRICOPEPTIDE REPEAT PROTEIN 6"/>
    <property type="match status" value="1"/>
</dbReference>
<evidence type="ECO:0000313" key="4">
    <source>
        <dbReference type="EMBL" id="GAA5073139.1"/>
    </source>
</evidence>
<keyword evidence="1" id="KW-0677">Repeat</keyword>